<organism evidence="2 3">
    <name type="scientific">Caldovatus aquaticus</name>
    <dbReference type="NCBI Taxonomy" id="2865671"/>
    <lineage>
        <taxon>Bacteria</taxon>
        <taxon>Pseudomonadati</taxon>
        <taxon>Pseudomonadota</taxon>
        <taxon>Alphaproteobacteria</taxon>
        <taxon>Acetobacterales</taxon>
        <taxon>Roseomonadaceae</taxon>
        <taxon>Caldovatus</taxon>
    </lineage>
</organism>
<proteinExistence type="predicted"/>
<dbReference type="InterPro" id="IPR008265">
    <property type="entry name" value="Lipase_GDSL_AS"/>
</dbReference>
<name>A0ABS7F5H0_9PROT</name>
<reference evidence="2 3" key="1">
    <citation type="submission" date="2021-08" db="EMBL/GenBank/DDBJ databases">
        <title>Caldovatus sediminis gen. nov., sp. nov., a moderately thermophilic bacterium isolated from a hot spring.</title>
        <authorList>
            <person name="Hu C.-J."/>
            <person name="Li W.-J."/>
            <person name="Xian W.-D."/>
        </authorList>
    </citation>
    <scope>NUCLEOTIDE SEQUENCE [LARGE SCALE GENOMIC DNA]</scope>
    <source>
        <strain evidence="2 3">SYSU G05006</strain>
    </source>
</reference>
<accession>A0ABS7F5H0</accession>
<dbReference type="Pfam" id="PF13472">
    <property type="entry name" value="Lipase_GDSL_2"/>
    <property type="match status" value="1"/>
</dbReference>
<keyword evidence="3" id="KW-1185">Reference proteome</keyword>
<dbReference type="PROSITE" id="PS01098">
    <property type="entry name" value="LIPASE_GDSL_SER"/>
    <property type="match status" value="1"/>
</dbReference>
<dbReference type="EMBL" id="JAHZUY010000057">
    <property type="protein sequence ID" value="MBW8270871.1"/>
    <property type="molecule type" value="Genomic_DNA"/>
</dbReference>
<protein>
    <submittedName>
        <fullName evidence="2">Arylesterase</fullName>
    </submittedName>
</protein>
<gene>
    <name evidence="2" type="ORF">K1J50_15410</name>
</gene>
<dbReference type="SUPFAM" id="SSF52266">
    <property type="entry name" value="SGNH hydrolase"/>
    <property type="match status" value="1"/>
</dbReference>
<evidence type="ECO:0000313" key="3">
    <source>
        <dbReference type="Proteomes" id="UP001519924"/>
    </source>
</evidence>
<dbReference type="PANTHER" id="PTHR30383">
    <property type="entry name" value="THIOESTERASE 1/PROTEASE 1/LYSOPHOSPHOLIPASE L1"/>
    <property type="match status" value="1"/>
</dbReference>
<evidence type="ECO:0000313" key="2">
    <source>
        <dbReference type="EMBL" id="MBW8270871.1"/>
    </source>
</evidence>
<comment type="caution">
    <text evidence="2">The sequence shown here is derived from an EMBL/GenBank/DDBJ whole genome shotgun (WGS) entry which is preliminary data.</text>
</comment>
<dbReference type="Gene3D" id="3.40.50.1110">
    <property type="entry name" value="SGNH hydrolase"/>
    <property type="match status" value="1"/>
</dbReference>
<dbReference type="InterPro" id="IPR013830">
    <property type="entry name" value="SGNH_hydro"/>
</dbReference>
<evidence type="ECO:0000259" key="1">
    <source>
        <dbReference type="Pfam" id="PF13472"/>
    </source>
</evidence>
<dbReference type="InterPro" id="IPR051532">
    <property type="entry name" value="Ester_Hydrolysis_Enzymes"/>
</dbReference>
<dbReference type="CDD" id="cd01822">
    <property type="entry name" value="Lysophospholipase_L1_like"/>
    <property type="match status" value="1"/>
</dbReference>
<dbReference type="Proteomes" id="UP001519924">
    <property type="component" value="Unassembled WGS sequence"/>
</dbReference>
<dbReference type="InterPro" id="IPR036514">
    <property type="entry name" value="SGNH_hydro_sf"/>
</dbReference>
<sequence length="240" mass="24649">MAAGIAGMSTGYGRRAALRHLGAGCGLLLARAGAARTLGTAAGDGEEVRLLMLGDSLTAGYGLPAAQSLPARLEAALRARGRAVRVVNAGVSGDTAAGGRARLDWALAALPEDAPAAAIVALGANDGLRGLPAGELHANLAAILDGLGRRGVPALLAGMYAPPNLGPDYGREFAEAYRRLARERSEVVFYPFLLEGVAGDPALNQPDGIHPNPRGVEEIVRRMLPAVETLLDRAGRGRGR</sequence>
<dbReference type="PANTHER" id="PTHR30383:SF24">
    <property type="entry name" value="THIOESTERASE 1_PROTEASE 1_LYSOPHOSPHOLIPASE L1"/>
    <property type="match status" value="1"/>
</dbReference>
<feature type="domain" description="SGNH hydrolase-type esterase" evidence="1">
    <location>
        <begin position="53"/>
        <end position="215"/>
    </location>
</feature>